<evidence type="ECO:0000256" key="4">
    <source>
        <dbReference type="ARBA" id="ARBA00022643"/>
    </source>
</evidence>
<proteinExistence type="inferred from homology"/>
<keyword evidence="5" id="KW-0560">Oxidoreductase</keyword>
<sequence length="141" mass="15031">MAGSGKNRQAGRIVVVNTADDRARVAACADYGAWLVEAPVVLVFGIHEDGGHHPDFDIGRMAQNAMVVCHAEGLASCPVTVARQDDLREALSIPPTYHVPMMVGLGYGSASDGTRGSHPRRPLSEIVHMGSWQDDGEWPTG</sequence>
<reference evidence="7" key="1">
    <citation type="submission" date="2018-05" db="EMBL/GenBank/DDBJ databases">
        <authorList>
            <person name="Lanie J.A."/>
            <person name="Ng W.-L."/>
            <person name="Kazmierczak K.M."/>
            <person name="Andrzejewski T.M."/>
            <person name="Davidsen T.M."/>
            <person name="Wayne K.J."/>
            <person name="Tettelin H."/>
            <person name="Glass J.I."/>
            <person name="Rusch D."/>
            <person name="Podicherti R."/>
            <person name="Tsui H.-C.T."/>
            <person name="Winkler M.E."/>
        </authorList>
    </citation>
    <scope>NUCLEOTIDE SEQUENCE</scope>
</reference>
<dbReference type="CDD" id="cd02062">
    <property type="entry name" value="Nitro_FMN_reductase"/>
    <property type="match status" value="1"/>
</dbReference>
<accession>A0A382HTF5</accession>
<gene>
    <name evidence="7" type="ORF">METZ01_LOCUS243424</name>
</gene>
<feature type="domain" description="Nitroreductase" evidence="6">
    <location>
        <begin position="33"/>
        <end position="107"/>
    </location>
</feature>
<dbReference type="Gene3D" id="3.40.109.10">
    <property type="entry name" value="NADH Oxidase"/>
    <property type="match status" value="1"/>
</dbReference>
<evidence type="ECO:0000256" key="1">
    <source>
        <dbReference type="ARBA" id="ARBA00001917"/>
    </source>
</evidence>
<evidence type="ECO:0000259" key="6">
    <source>
        <dbReference type="Pfam" id="PF00881"/>
    </source>
</evidence>
<dbReference type="PANTHER" id="PTHR43673:SF2">
    <property type="entry name" value="NITROREDUCTASE"/>
    <property type="match status" value="1"/>
</dbReference>
<dbReference type="InterPro" id="IPR029479">
    <property type="entry name" value="Nitroreductase"/>
</dbReference>
<dbReference type="EMBL" id="UINC01063195">
    <property type="protein sequence ID" value="SVB90570.1"/>
    <property type="molecule type" value="Genomic_DNA"/>
</dbReference>
<dbReference type="GO" id="GO:0016491">
    <property type="term" value="F:oxidoreductase activity"/>
    <property type="evidence" value="ECO:0007669"/>
    <property type="project" value="UniProtKB-KW"/>
</dbReference>
<comment type="cofactor">
    <cofactor evidence="1">
        <name>FMN</name>
        <dbReference type="ChEBI" id="CHEBI:58210"/>
    </cofactor>
</comment>
<dbReference type="SUPFAM" id="SSF55469">
    <property type="entry name" value="FMN-dependent nitroreductase-like"/>
    <property type="match status" value="1"/>
</dbReference>
<evidence type="ECO:0000256" key="3">
    <source>
        <dbReference type="ARBA" id="ARBA00022630"/>
    </source>
</evidence>
<evidence type="ECO:0000256" key="2">
    <source>
        <dbReference type="ARBA" id="ARBA00007118"/>
    </source>
</evidence>
<protein>
    <recommendedName>
        <fullName evidence="6">Nitroreductase domain-containing protein</fullName>
    </recommendedName>
</protein>
<dbReference type="Pfam" id="PF00881">
    <property type="entry name" value="Nitroreductase"/>
    <property type="match status" value="1"/>
</dbReference>
<dbReference type="PANTHER" id="PTHR43673">
    <property type="entry name" value="NAD(P)H NITROREDUCTASE YDGI-RELATED"/>
    <property type="match status" value="1"/>
</dbReference>
<evidence type="ECO:0000313" key="7">
    <source>
        <dbReference type="EMBL" id="SVB90570.1"/>
    </source>
</evidence>
<comment type="similarity">
    <text evidence="2">Belongs to the nitroreductase family.</text>
</comment>
<dbReference type="InterPro" id="IPR000415">
    <property type="entry name" value="Nitroreductase-like"/>
</dbReference>
<evidence type="ECO:0000256" key="5">
    <source>
        <dbReference type="ARBA" id="ARBA00023002"/>
    </source>
</evidence>
<keyword evidence="3" id="KW-0285">Flavoprotein</keyword>
<dbReference type="AlphaFoldDB" id="A0A382HTF5"/>
<organism evidence="7">
    <name type="scientific">marine metagenome</name>
    <dbReference type="NCBI Taxonomy" id="408172"/>
    <lineage>
        <taxon>unclassified sequences</taxon>
        <taxon>metagenomes</taxon>
        <taxon>ecological metagenomes</taxon>
    </lineage>
</organism>
<name>A0A382HTF5_9ZZZZ</name>
<keyword evidence="4" id="KW-0288">FMN</keyword>